<dbReference type="EMBL" id="NGMO01000001">
    <property type="protein sequence ID" value="OTP12014.1"/>
    <property type="molecule type" value="Genomic_DNA"/>
</dbReference>
<sequence>MKIIRDYLDTLFLNIPDTPETKKAKEDLLAIMEDHYHELIQQGKSEHEAIGAVISEFGSIDELLQELQLAPDVEVEQDWSDAIDLEEATNFWQQIRHFSLFLSLGIAFCISSIGIFLFFANHLNSGVGLLVMFMMIALGVGFIITSSMNYSSAARKLNDRPFSKEVKLEASRQLEDYEKSFRVGLVLGIGLCIVSVTPFFLMDAFLYLTSGTALLMFFVSIALGVFFIVYVSIIHSWFSKMAEGIYFVSDEDKPGPRASQYMYGESSTKIQFIKSVYWPVILVIYFLWSFIFESWAYSWVIFIIGGVVEDLILKKYKSNKDK</sequence>
<proteinExistence type="predicted"/>
<feature type="transmembrane region" description="Helical" evidence="1">
    <location>
        <begin position="181"/>
        <end position="201"/>
    </location>
</feature>
<feature type="transmembrane region" description="Helical" evidence="1">
    <location>
        <begin position="126"/>
        <end position="150"/>
    </location>
</feature>
<accession>A0A2C9XRH5</accession>
<feature type="transmembrane region" description="Helical" evidence="1">
    <location>
        <begin position="296"/>
        <end position="313"/>
    </location>
</feature>
<protein>
    <recommendedName>
        <fullName evidence="4">Beta-carotene 15,15'-monooxygenase</fullName>
    </recommendedName>
</protein>
<keyword evidence="1" id="KW-0812">Transmembrane</keyword>
<feature type="transmembrane region" description="Helical" evidence="1">
    <location>
        <begin position="100"/>
        <end position="120"/>
    </location>
</feature>
<dbReference type="STRING" id="1987383.A5844_000229"/>
<evidence type="ECO:0008006" key="4">
    <source>
        <dbReference type="Google" id="ProtNLM"/>
    </source>
</evidence>
<dbReference type="RefSeq" id="WP_086283238.1">
    <property type="nucleotide sequence ID" value="NZ_NGMO01000001.1"/>
</dbReference>
<dbReference type="InterPro" id="IPR047928">
    <property type="entry name" value="Perm_prefix_1"/>
</dbReference>
<dbReference type="Proteomes" id="UP000194933">
    <property type="component" value="Unassembled WGS sequence"/>
</dbReference>
<feature type="transmembrane region" description="Helical" evidence="1">
    <location>
        <begin position="272"/>
        <end position="290"/>
    </location>
</feature>
<keyword evidence="1" id="KW-1133">Transmembrane helix</keyword>
<feature type="transmembrane region" description="Helical" evidence="1">
    <location>
        <begin position="213"/>
        <end position="233"/>
    </location>
</feature>
<evidence type="ECO:0000256" key="1">
    <source>
        <dbReference type="SAM" id="Phobius"/>
    </source>
</evidence>
<evidence type="ECO:0000313" key="3">
    <source>
        <dbReference type="Proteomes" id="UP000194933"/>
    </source>
</evidence>
<gene>
    <name evidence="2" type="ORF">A5844_000229</name>
</gene>
<organism evidence="2 3">
    <name type="scientific">Candidatus Enterococcus wittei</name>
    <dbReference type="NCBI Taxonomy" id="1987383"/>
    <lineage>
        <taxon>Bacteria</taxon>
        <taxon>Bacillati</taxon>
        <taxon>Bacillota</taxon>
        <taxon>Bacilli</taxon>
        <taxon>Lactobacillales</taxon>
        <taxon>Enterococcaceae</taxon>
        <taxon>Enterococcus</taxon>
    </lineage>
</organism>
<dbReference type="AlphaFoldDB" id="A0A2C9XRH5"/>
<keyword evidence="3" id="KW-1185">Reference proteome</keyword>
<name>A0A2C9XRH5_9ENTE</name>
<evidence type="ECO:0000313" key="2">
    <source>
        <dbReference type="EMBL" id="OTP12014.1"/>
    </source>
</evidence>
<reference evidence="2 3" key="1">
    <citation type="submission" date="2017-05" db="EMBL/GenBank/DDBJ databases">
        <title>The Genome Sequence of Enterococcus sp. 10A9_DIV0425.</title>
        <authorList>
            <consortium name="The Broad Institute Genomics Platform"/>
            <consortium name="The Broad Institute Genomic Center for Infectious Diseases"/>
            <person name="Earl A."/>
            <person name="Manson A."/>
            <person name="Schwartman J."/>
            <person name="Gilmore M."/>
            <person name="Abouelleil A."/>
            <person name="Cao P."/>
            <person name="Chapman S."/>
            <person name="Cusick C."/>
            <person name="Shea T."/>
            <person name="Young S."/>
            <person name="Neafsey D."/>
            <person name="Nusbaum C."/>
            <person name="Birren B."/>
        </authorList>
    </citation>
    <scope>NUCLEOTIDE SEQUENCE [LARGE SCALE GENOMIC DNA]</scope>
    <source>
        <strain evidence="2 3">10A9_DIV0425</strain>
    </source>
</reference>
<dbReference type="NCBIfam" id="NF038403">
    <property type="entry name" value="perm_prefix_1"/>
    <property type="match status" value="1"/>
</dbReference>
<comment type="caution">
    <text evidence="2">The sequence shown here is derived from an EMBL/GenBank/DDBJ whole genome shotgun (WGS) entry which is preliminary data.</text>
</comment>
<keyword evidence="1" id="KW-0472">Membrane</keyword>